<feature type="region of interest" description="Disordered" evidence="1">
    <location>
        <begin position="484"/>
        <end position="532"/>
    </location>
</feature>
<feature type="compositionally biased region" description="Pro residues" evidence="1">
    <location>
        <begin position="495"/>
        <end position="508"/>
    </location>
</feature>
<organism evidence="4 5">
    <name type="scientific">Piloderma croceum (strain F 1598)</name>
    <dbReference type="NCBI Taxonomy" id="765440"/>
    <lineage>
        <taxon>Eukaryota</taxon>
        <taxon>Fungi</taxon>
        <taxon>Dikarya</taxon>
        <taxon>Basidiomycota</taxon>
        <taxon>Agaricomycotina</taxon>
        <taxon>Agaricomycetes</taxon>
        <taxon>Agaricomycetidae</taxon>
        <taxon>Atheliales</taxon>
        <taxon>Atheliaceae</taxon>
        <taxon>Piloderma</taxon>
    </lineage>
</organism>
<feature type="region of interest" description="Disordered" evidence="1">
    <location>
        <begin position="149"/>
        <end position="176"/>
    </location>
</feature>
<keyword evidence="2" id="KW-0472">Membrane</keyword>
<dbReference type="OrthoDB" id="2642524at2759"/>
<keyword evidence="5" id="KW-1185">Reference proteome</keyword>
<dbReference type="PROSITE" id="PS50004">
    <property type="entry name" value="C2"/>
    <property type="match status" value="1"/>
</dbReference>
<dbReference type="InParanoid" id="A0A0C3EX76"/>
<reference evidence="5" key="2">
    <citation type="submission" date="2015-01" db="EMBL/GenBank/DDBJ databases">
        <title>Evolutionary Origins and Diversification of the Mycorrhizal Mutualists.</title>
        <authorList>
            <consortium name="DOE Joint Genome Institute"/>
            <consortium name="Mycorrhizal Genomics Consortium"/>
            <person name="Kohler A."/>
            <person name="Kuo A."/>
            <person name="Nagy L.G."/>
            <person name="Floudas D."/>
            <person name="Copeland A."/>
            <person name="Barry K.W."/>
            <person name="Cichocki N."/>
            <person name="Veneault-Fourrey C."/>
            <person name="LaButti K."/>
            <person name="Lindquist E.A."/>
            <person name="Lipzen A."/>
            <person name="Lundell T."/>
            <person name="Morin E."/>
            <person name="Murat C."/>
            <person name="Riley R."/>
            <person name="Ohm R."/>
            <person name="Sun H."/>
            <person name="Tunlid A."/>
            <person name="Henrissat B."/>
            <person name="Grigoriev I.V."/>
            <person name="Hibbett D.S."/>
            <person name="Martin F."/>
        </authorList>
    </citation>
    <scope>NUCLEOTIDE SEQUENCE [LARGE SCALE GENOMIC DNA]</scope>
    <source>
        <strain evidence="5">F 1598</strain>
    </source>
</reference>
<gene>
    <name evidence="4" type="ORF">PILCRDRAFT_77105</name>
</gene>
<feature type="transmembrane region" description="Helical" evidence="2">
    <location>
        <begin position="343"/>
        <end position="365"/>
    </location>
</feature>
<evidence type="ECO:0000256" key="2">
    <source>
        <dbReference type="SAM" id="Phobius"/>
    </source>
</evidence>
<proteinExistence type="predicted"/>
<evidence type="ECO:0000256" key="1">
    <source>
        <dbReference type="SAM" id="MobiDB-lite"/>
    </source>
</evidence>
<evidence type="ECO:0000313" key="4">
    <source>
        <dbReference type="EMBL" id="KIM77105.1"/>
    </source>
</evidence>
<feature type="transmembrane region" description="Helical" evidence="2">
    <location>
        <begin position="420"/>
        <end position="447"/>
    </location>
</feature>
<evidence type="ECO:0000313" key="5">
    <source>
        <dbReference type="Proteomes" id="UP000054166"/>
    </source>
</evidence>
<dbReference type="HOGENOM" id="CLU_582734_0_0_1"/>
<dbReference type="EMBL" id="KN833028">
    <property type="protein sequence ID" value="KIM77105.1"/>
    <property type="molecule type" value="Genomic_DNA"/>
</dbReference>
<evidence type="ECO:0000259" key="3">
    <source>
        <dbReference type="PROSITE" id="PS50004"/>
    </source>
</evidence>
<feature type="domain" description="C2" evidence="3">
    <location>
        <begin position="1"/>
        <end position="99"/>
    </location>
</feature>
<dbReference type="Proteomes" id="UP000054166">
    <property type="component" value="Unassembled WGS sequence"/>
</dbReference>
<dbReference type="InterPro" id="IPR000008">
    <property type="entry name" value="C2_dom"/>
</dbReference>
<keyword evidence="2" id="KW-0812">Transmembrane</keyword>
<sequence length="532" mass="58652">ITVIRSQGLAPLRPEKGWRPIITVTFDHQHHEVVLGSDGQNPNLKRPFYLRYADPKSPVDIDVWHKSQSKKKARKRNQVASIRLSLEEVLKRQGSEPKTEIRLNCHSAVKRGQNGRSKQQNAACLHIKLRPPASYASLSESSTLNDLNEDTLSHTSNTLTSPCTPTSTDFDLPEVPGPVEQQKLRRRRVRGYSVDPDNEDMDDECSIEDDPDDYCFVEEDTLLEPADLDCADGVIGIPPKSIGPWLVASLLPRYVDQISVESTMSAAESTVSRFSIYRELRDASLDEDFEKVLKTMMTEWTFVGACVSEVVVLDATIFSTTSGGTNVPQSTSGFQITRPTQQLIAISSIFTGLGLAIDAWFMLRYGMLNAATFRRNALDVYDTYLSFSVTSRMPITLTFLSACSLMGFLVIVSATVWPTAAIVLCGIAGVACTLQYLIYGLHSVWCFGQRMLRGIRNGVVRGCARVFRKATSADNFSANVVVDPTASPPSADTRLPPPSADTRLPPPAHCSITTIQPPIRPPRNPARMATTS</sequence>
<dbReference type="STRING" id="765440.A0A0C3EX76"/>
<keyword evidence="2" id="KW-1133">Transmembrane helix</keyword>
<dbReference type="AlphaFoldDB" id="A0A0C3EX76"/>
<protein>
    <recommendedName>
        <fullName evidence="3">C2 domain-containing protein</fullName>
    </recommendedName>
</protein>
<feature type="compositionally biased region" description="Polar residues" evidence="1">
    <location>
        <begin position="153"/>
        <end position="169"/>
    </location>
</feature>
<feature type="transmembrane region" description="Helical" evidence="2">
    <location>
        <begin position="395"/>
        <end position="414"/>
    </location>
</feature>
<name>A0A0C3EX76_PILCF</name>
<feature type="non-terminal residue" evidence="4">
    <location>
        <position position="1"/>
    </location>
</feature>
<accession>A0A0C3EX76</accession>
<reference evidence="4 5" key="1">
    <citation type="submission" date="2014-04" db="EMBL/GenBank/DDBJ databases">
        <authorList>
            <consortium name="DOE Joint Genome Institute"/>
            <person name="Kuo A."/>
            <person name="Tarkka M."/>
            <person name="Buscot F."/>
            <person name="Kohler A."/>
            <person name="Nagy L.G."/>
            <person name="Floudas D."/>
            <person name="Copeland A."/>
            <person name="Barry K.W."/>
            <person name="Cichocki N."/>
            <person name="Veneault-Fourrey C."/>
            <person name="LaButti K."/>
            <person name="Lindquist E.A."/>
            <person name="Lipzen A."/>
            <person name="Lundell T."/>
            <person name="Morin E."/>
            <person name="Murat C."/>
            <person name="Sun H."/>
            <person name="Tunlid A."/>
            <person name="Henrissat B."/>
            <person name="Grigoriev I.V."/>
            <person name="Hibbett D.S."/>
            <person name="Martin F."/>
            <person name="Nordberg H.P."/>
            <person name="Cantor M.N."/>
            <person name="Hua S.X."/>
        </authorList>
    </citation>
    <scope>NUCLEOTIDE SEQUENCE [LARGE SCALE GENOMIC DNA]</scope>
    <source>
        <strain evidence="4 5">F 1598</strain>
    </source>
</reference>